<proteinExistence type="predicted"/>
<evidence type="ECO:0000313" key="3">
    <source>
        <dbReference type="Proteomes" id="UP000095751"/>
    </source>
</evidence>
<feature type="region of interest" description="Disordered" evidence="1">
    <location>
        <begin position="1"/>
        <end position="37"/>
    </location>
</feature>
<keyword evidence="3" id="KW-1185">Reference proteome</keyword>
<dbReference type="Proteomes" id="UP000095751">
    <property type="component" value="Unassembled WGS sequence"/>
</dbReference>
<gene>
    <name evidence="2" type="ORF">FRACYDRAFT_241708</name>
</gene>
<evidence type="ECO:0000256" key="1">
    <source>
        <dbReference type="SAM" id="MobiDB-lite"/>
    </source>
</evidence>
<feature type="compositionally biased region" description="Basic residues" evidence="1">
    <location>
        <begin position="11"/>
        <end position="21"/>
    </location>
</feature>
<reference evidence="2 3" key="1">
    <citation type="submission" date="2016-09" db="EMBL/GenBank/DDBJ databases">
        <title>Extensive genetic diversity and differential bi-allelic expression allows diatom success in the polar Southern Ocean.</title>
        <authorList>
            <consortium name="DOE Joint Genome Institute"/>
            <person name="Mock T."/>
            <person name="Otillar R.P."/>
            <person name="Strauss J."/>
            <person name="Dupont C."/>
            <person name="Frickenhaus S."/>
            <person name="Maumus F."/>
            <person name="Mcmullan M."/>
            <person name="Sanges R."/>
            <person name="Schmutz J."/>
            <person name="Toseland A."/>
            <person name="Valas R."/>
            <person name="Veluchamy A."/>
            <person name="Ward B.J."/>
            <person name="Allen A."/>
            <person name="Barry K."/>
            <person name="Falciatore A."/>
            <person name="Ferrante M."/>
            <person name="Fortunato A.E."/>
            <person name="Gloeckner G."/>
            <person name="Gruber A."/>
            <person name="Hipkin R."/>
            <person name="Janech M."/>
            <person name="Kroth P."/>
            <person name="Leese F."/>
            <person name="Lindquist E."/>
            <person name="Lyon B.R."/>
            <person name="Martin J."/>
            <person name="Mayer C."/>
            <person name="Parker M."/>
            <person name="Quesneville H."/>
            <person name="Raymond J."/>
            <person name="Uhlig C."/>
            <person name="Valentin K.U."/>
            <person name="Worden A.Z."/>
            <person name="Armbrust E.V."/>
            <person name="Bowler C."/>
            <person name="Green B."/>
            <person name="Moulton V."/>
            <person name="Van Oosterhout C."/>
            <person name="Grigoriev I."/>
        </authorList>
    </citation>
    <scope>NUCLEOTIDE SEQUENCE [LARGE SCALE GENOMIC DNA]</scope>
    <source>
        <strain evidence="2 3">CCMP1102</strain>
    </source>
</reference>
<organism evidence="2 3">
    <name type="scientific">Fragilariopsis cylindrus CCMP1102</name>
    <dbReference type="NCBI Taxonomy" id="635003"/>
    <lineage>
        <taxon>Eukaryota</taxon>
        <taxon>Sar</taxon>
        <taxon>Stramenopiles</taxon>
        <taxon>Ochrophyta</taxon>
        <taxon>Bacillariophyta</taxon>
        <taxon>Bacillariophyceae</taxon>
        <taxon>Bacillariophycidae</taxon>
        <taxon>Bacillariales</taxon>
        <taxon>Bacillariaceae</taxon>
        <taxon>Fragilariopsis</taxon>
    </lineage>
</organism>
<feature type="compositionally biased region" description="Low complexity" evidence="1">
    <location>
        <begin position="1"/>
        <end position="10"/>
    </location>
</feature>
<dbReference type="OrthoDB" id="41152at2759"/>
<dbReference type="EMBL" id="KV784361">
    <property type="protein sequence ID" value="OEU13372.1"/>
    <property type="molecule type" value="Genomic_DNA"/>
</dbReference>
<protein>
    <submittedName>
        <fullName evidence="2">Uncharacterized protein</fullName>
    </submittedName>
</protein>
<name>A0A1E7F5B6_9STRA</name>
<dbReference type="KEGG" id="fcy:FRACYDRAFT_241708"/>
<dbReference type="AlphaFoldDB" id="A0A1E7F5B6"/>
<sequence length="203" mass="22356">MSKTKSSSPKKVTKRATKSAKHSSGPKISTPKTPKGVSDAMYKFMSEEYSLGITEWTKVELANIVGFGSPRSDKCGKGFKVLVNDEELAAKGNKGDTLVLTAKGIAQMPEETKPKDIRDVHDRFINGVENKVTMGSKKVRPLWDILKDRQVHDIKTVSEMLGYKSSRSFENTKIIGTMKDMGLVVSTEGKGNIKMTDKPFPSI</sequence>
<accession>A0A1E7F5B6</accession>
<dbReference type="InParanoid" id="A0A1E7F5B6"/>
<evidence type="ECO:0000313" key="2">
    <source>
        <dbReference type="EMBL" id="OEU13372.1"/>
    </source>
</evidence>